<protein>
    <submittedName>
        <fullName evidence="2">Uncharacterized protein</fullName>
    </submittedName>
</protein>
<reference evidence="3" key="1">
    <citation type="submission" date="2010-08" db="EMBL/GenBank/DDBJ databases">
        <authorList>
            <consortium name="Caenorhabditis japonica Sequencing Consortium"/>
            <person name="Wilson R.K."/>
        </authorList>
    </citation>
    <scope>NUCLEOTIDE SEQUENCE [LARGE SCALE GENOMIC DNA]</scope>
    <source>
        <strain evidence="3">DF5081</strain>
    </source>
</reference>
<name>A0A8R1IJE7_CAEJA</name>
<evidence type="ECO:0000313" key="2">
    <source>
        <dbReference type="EnsemblMetazoa" id="CJA37565.1"/>
    </source>
</evidence>
<sequence>MAQKMVLIATIFAFCFFQLVFALNNPASSAVYRSQMQQRERLPNTFFYMDEVPMVPYSNDIKDPIIKRFKPCYYSPIQCLIKKKK</sequence>
<reference evidence="2" key="2">
    <citation type="submission" date="2022-06" db="UniProtKB">
        <authorList>
            <consortium name="EnsemblMetazoa"/>
        </authorList>
    </citation>
    <scope>IDENTIFICATION</scope>
    <source>
        <strain evidence="2">DF5081</strain>
    </source>
</reference>
<dbReference type="AlphaFoldDB" id="A0A8R1IJE7"/>
<feature type="chain" id="PRO_5035712193" evidence="1">
    <location>
        <begin position="23"/>
        <end position="85"/>
    </location>
</feature>
<evidence type="ECO:0000313" key="3">
    <source>
        <dbReference type="Proteomes" id="UP000005237"/>
    </source>
</evidence>
<dbReference type="Proteomes" id="UP000005237">
    <property type="component" value="Unassembled WGS sequence"/>
</dbReference>
<dbReference type="EnsemblMetazoa" id="CJA37565.1">
    <property type="protein sequence ID" value="CJA37565.1"/>
    <property type="gene ID" value="WBGene00213412"/>
</dbReference>
<proteinExistence type="predicted"/>
<evidence type="ECO:0000256" key="1">
    <source>
        <dbReference type="SAM" id="SignalP"/>
    </source>
</evidence>
<keyword evidence="1" id="KW-0732">Signal</keyword>
<feature type="signal peptide" evidence="1">
    <location>
        <begin position="1"/>
        <end position="22"/>
    </location>
</feature>
<organism evidence="2 3">
    <name type="scientific">Caenorhabditis japonica</name>
    <dbReference type="NCBI Taxonomy" id="281687"/>
    <lineage>
        <taxon>Eukaryota</taxon>
        <taxon>Metazoa</taxon>
        <taxon>Ecdysozoa</taxon>
        <taxon>Nematoda</taxon>
        <taxon>Chromadorea</taxon>
        <taxon>Rhabditida</taxon>
        <taxon>Rhabditina</taxon>
        <taxon>Rhabditomorpha</taxon>
        <taxon>Rhabditoidea</taxon>
        <taxon>Rhabditidae</taxon>
        <taxon>Peloderinae</taxon>
        <taxon>Caenorhabditis</taxon>
    </lineage>
</organism>
<accession>A0A8R1IJE7</accession>
<keyword evidence="3" id="KW-1185">Reference proteome</keyword>
<dbReference type="OMA" id="YKRFKPC"/>